<name>U2E8Q0_9BACE</name>
<sequence length="121" mass="14084">MRKRSLFLMLFSFIQIASVWGPPRGEEQAFKNNLIIINGSFWLHPYSGLIYTTLLFILAVITFRNLSLNKQQKNMNRKYEFLLMPYMTCNSPLHISKTPLEKLCMEKALPQENTADINIAL</sequence>
<keyword evidence="1" id="KW-1133">Transmembrane helix</keyword>
<dbReference type="HOGENOM" id="CLU_2033444_0_0_10"/>
<feature type="transmembrane region" description="Helical" evidence="1">
    <location>
        <begin position="49"/>
        <end position="68"/>
    </location>
</feature>
<organism evidence="2 3">
    <name type="scientific">Bacteroides pyogenes F0041</name>
    <dbReference type="NCBI Taxonomy" id="1321819"/>
    <lineage>
        <taxon>Bacteria</taxon>
        <taxon>Pseudomonadati</taxon>
        <taxon>Bacteroidota</taxon>
        <taxon>Bacteroidia</taxon>
        <taxon>Bacteroidales</taxon>
        <taxon>Bacteroidaceae</taxon>
        <taxon>Bacteroides</taxon>
    </lineage>
</organism>
<reference evidence="2 3" key="1">
    <citation type="submission" date="2013-08" db="EMBL/GenBank/DDBJ databases">
        <authorList>
            <person name="Weinstock G."/>
            <person name="Sodergren E."/>
            <person name="Wylie T."/>
            <person name="Fulton L."/>
            <person name="Fulton R."/>
            <person name="Fronick C."/>
            <person name="O'Laughlin M."/>
            <person name="Godfrey J."/>
            <person name="Miner T."/>
            <person name="Herter B."/>
            <person name="Appelbaum E."/>
            <person name="Cordes M."/>
            <person name="Lek S."/>
            <person name="Wollam A."/>
            <person name="Pepin K.H."/>
            <person name="Palsikar V.B."/>
            <person name="Mitreva M."/>
            <person name="Wilson R.K."/>
        </authorList>
    </citation>
    <scope>NUCLEOTIDE SEQUENCE [LARGE SCALE GENOMIC DNA]</scope>
    <source>
        <strain evidence="2 3">F0041</strain>
    </source>
</reference>
<accession>U2E8Q0</accession>
<dbReference type="EMBL" id="AWSV01000012">
    <property type="protein sequence ID" value="ERI88931.1"/>
    <property type="molecule type" value="Genomic_DNA"/>
</dbReference>
<evidence type="ECO:0000256" key="1">
    <source>
        <dbReference type="SAM" id="Phobius"/>
    </source>
</evidence>
<evidence type="ECO:0000313" key="3">
    <source>
        <dbReference type="Proteomes" id="UP000016496"/>
    </source>
</evidence>
<gene>
    <name evidence="2" type="ORF">HMPREF1981_00175</name>
</gene>
<dbReference type="AlphaFoldDB" id="U2E8Q0"/>
<keyword evidence="1" id="KW-0472">Membrane</keyword>
<protein>
    <submittedName>
        <fullName evidence="2">Uncharacterized protein</fullName>
    </submittedName>
</protein>
<proteinExistence type="predicted"/>
<dbReference type="Proteomes" id="UP000016496">
    <property type="component" value="Unassembled WGS sequence"/>
</dbReference>
<dbReference type="GeneID" id="99753342"/>
<dbReference type="RefSeq" id="WP_021645389.1">
    <property type="nucleotide sequence ID" value="NZ_KE993105.1"/>
</dbReference>
<keyword evidence="1" id="KW-0812">Transmembrane</keyword>
<comment type="caution">
    <text evidence="2">The sequence shown here is derived from an EMBL/GenBank/DDBJ whole genome shotgun (WGS) entry which is preliminary data.</text>
</comment>
<evidence type="ECO:0000313" key="2">
    <source>
        <dbReference type="EMBL" id="ERI88931.1"/>
    </source>
</evidence>